<evidence type="ECO:0000256" key="1">
    <source>
        <dbReference type="SAM" id="SignalP"/>
    </source>
</evidence>
<gene>
    <name evidence="2" type="ORF">EJ08DRAFT_656289</name>
</gene>
<dbReference type="AlphaFoldDB" id="A0A9P4P2A9"/>
<dbReference type="EMBL" id="MU007012">
    <property type="protein sequence ID" value="KAF2435942.1"/>
    <property type="molecule type" value="Genomic_DNA"/>
</dbReference>
<proteinExistence type="predicted"/>
<protein>
    <submittedName>
        <fullName evidence="2">Uncharacterized protein</fullName>
    </submittedName>
</protein>
<comment type="caution">
    <text evidence="2">The sequence shown here is derived from an EMBL/GenBank/DDBJ whole genome shotgun (WGS) entry which is preliminary data.</text>
</comment>
<dbReference type="PANTHER" id="PTHR39603">
    <property type="entry name" value="CYANOVIRIN-N DOMAIN-CONTAINING PROTEIN"/>
    <property type="match status" value="1"/>
</dbReference>
<feature type="signal peptide" evidence="1">
    <location>
        <begin position="1"/>
        <end position="21"/>
    </location>
</feature>
<evidence type="ECO:0000313" key="3">
    <source>
        <dbReference type="Proteomes" id="UP000800235"/>
    </source>
</evidence>
<keyword evidence="3" id="KW-1185">Reference proteome</keyword>
<dbReference type="PANTHER" id="PTHR39603:SF1">
    <property type="entry name" value="CYANOVIRIN-N DOMAIN-CONTAINING PROTEIN"/>
    <property type="match status" value="1"/>
</dbReference>
<accession>A0A9P4P2A9</accession>
<keyword evidence="1" id="KW-0732">Signal</keyword>
<sequence>MLQFQSTILLTLLVSAAAGIAVPVPSQQKAASTYPKLIPGDGLPSLKSLGLTEADLFNPNFKPSRQTTAPSHPSKLFKRQVSCIYNDQYQTTRSNAIACRNYLTEISTYDCSIGAGEQWRVQCTIGNAEVVGSNYYNYSGGLSSTCGSVAIAAGWVIDNCSTCGDPNCWVEGSYPNPDNTNYVVYVDLARGFGARKASETAAS</sequence>
<name>A0A9P4P2A9_9PEZI</name>
<reference evidence="2" key="1">
    <citation type="journal article" date="2020" name="Stud. Mycol.">
        <title>101 Dothideomycetes genomes: a test case for predicting lifestyles and emergence of pathogens.</title>
        <authorList>
            <person name="Haridas S."/>
            <person name="Albert R."/>
            <person name="Binder M."/>
            <person name="Bloem J."/>
            <person name="Labutti K."/>
            <person name="Salamov A."/>
            <person name="Andreopoulos B."/>
            <person name="Baker S."/>
            <person name="Barry K."/>
            <person name="Bills G."/>
            <person name="Bluhm B."/>
            <person name="Cannon C."/>
            <person name="Castanera R."/>
            <person name="Culley D."/>
            <person name="Daum C."/>
            <person name="Ezra D."/>
            <person name="Gonzalez J."/>
            <person name="Henrissat B."/>
            <person name="Kuo A."/>
            <person name="Liang C."/>
            <person name="Lipzen A."/>
            <person name="Lutzoni F."/>
            <person name="Magnuson J."/>
            <person name="Mondo S."/>
            <person name="Nolan M."/>
            <person name="Ohm R."/>
            <person name="Pangilinan J."/>
            <person name="Park H.-J."/>
            <person name="Ramirez L."/>
            <person name="Alfaro M."/>
            <person name="Sun H."/>
            <person name="Tritt A."/>
            <person name="Yoshinaga Y."/>
            <person name="Zwiers L.-H."/>
            <person name="Turgeon B."/>
            <person name="Goodwin S."/>
            <person name="Spatafora J."/>
            <person name="Crous P."/>
            <person name="Grigoriev I."/>
        </authorList>
    </citation>
    <scope>NUCLEOTIDE SEQUENCE</scope>
    <source>
        <strain evidence="2">CBS 130266</strain>
    </source>
</reference>
<dbReference type="Proteomes" id="UP000800235">
    <property type="component" value="Unassembled WGS sequence"/>
</dbReference>
<evidence type="ECO:0000313" key="2">
    <source>
        <dbReference type="EMBL" id="KAF2435942.1"/>
    </source>
</evidence>
<feature type="chain" id="PRO_5040243143" evidence="1">
    <location>
        <begin position="22"/>
        <end position="203"/>
    </location>
</feature>
<organism evidence="2 3">
    <name type="scientific">Tothia fuscella</name>
    <dbReference type="NCBI Taxonomy" id="1048955"/>
    <lineage>
        <taxon>Eukaryota</taxon>
        <taxon>Fungi</taxon>
        <taxon>Dikarya</taxon>
        <taxon>Ascomycota</taxon>
        <taxon>Pezizomycotina</taxon>
        <taxon>Dothideomycetes</taxon>
        <taxon>Pleosporomycetidae</taxon>
        <taxon>Venturiales</taxon>
        <taxon>Cylindrosympodiaceae</taxon>
        <taxon>Tothia</taxon>
    </lineage>
</organism>
<dbReference type="OrthoDB" id="2112446at2759"/>